<evidence type="ECO:0000313" key="1">
    <source>
        <dbReference type="EMBL" id="CAH1431684.1"/>
    </source>
</evidence>
<accession>A0AAU9N072</accession>
<name>A0AAU9N072_9ASTR</name>
<dbReference type="AlphaFoldDB" id="A0AAU9N072"/>
<dbReference type="GO" id="GO:0003723">
    <property type="term" value="F:RNA binding"/>
    <property type="evidence" value="ECO:0007669"/>
    <property type="project" value="InterPro"/>
</dbReference>
<keyword evidence="2" id="KW-1185">Reference proteome</keyword>
<dbReference type="Proteomes" id="UP001157418">
    <property type="component" value="Unassembled WGS sequence"/>
</dbReference>
<evidence type="ECO:0008006" key="3">
    <source>
        <dbReference type="Google" id="ProtNLM"/>
    </source>
</evidence>
<dbReference type="PANTHER" id="PTHR47926:SF347">
    <property type="entry name" value="PENTATRICOPEPTIDE REPEAT-CONTAINING PROTEIN"/>
    <property type="match status" value="1"/>
</dbReference>
<dbReference type="PANTHER" id="PTHR47926">
    <property type="entry name" value="PENTATRICOPEPTIDE REPEAT-CONTAINING PROTEIN"/>
    <property type="match status" value="1"/>
</dbReference>
<proteinExistence type="predicted"/>
<comment type="caution">
    <text evidence="1">The sequence shown here is derived from an EMBL/GenBank/DDBJ whole genome shotgun (WGS) entry which is preliminary data.</text>
</comment>
<reference evidence="1 2" key="1">
    <citation type="submission" date="2022-01" db="EMBL/GenBank/DDBJ databases">
        <authorList>
            <person name="Xiong W."/>
            <person name="Schranz E."/>
        </authorList>
    </citation>
    <scope>NUCLEOTIDE SEQUENCE [LARGE SCALE GENOMIC DNA]</scope>
</reference>
<dbReference type="InterPro" id="IPR046960">
    <property type="entry name" value="PPR_At4g14850-like_plant"/>
</dbReference>
<organism evidence="1 2">
    <name type="scientific">Lactuca virosa</name>
    <dbReference type="NCBI Taxonomy" id="75947"/>
    <lineage>
        <taxon>Eukaryota</taxon>
        <taxon>Viridiplantae</taxon>
        <taxon>Streptophyta</taxon>
        <taxon>Embryophyta</taxon>
        <taxon>Tracheophyta</taxon>
        <taxon>Spermatophyta</taxon>
        <taxon>Magnoliopsida</taxon>
        <taxon>eudicotyledons</taxon>
        <taxon>Gunneridae</taxon>
        <taxon>Pentapetalae</taxon>
        <taxon>asterids</taxon>
        <taxon>campanulids</taxon>
        <taxon>Asterales</taxon>
        <taxon>Asteraceae</taxon>
        <taxon>Cichorioideae</taxon>
        <taxon>Cichorieae</taxon>
        <taxon>Lactucinae</taxon>
        <taxon>Lactuca</taxon>
    </lineage>
</organism>
<dbReference type="GO" id="GO:0009451">
    <property type="term" value="P:RNA modification"/>
    <property type="evidence" value="ECO:0007669"/>
    <property type="project" value="InterPro"/>
</dbReference>
<gene>
    <name evidence="1" type="ORF">LVIROSA_LOCUS18389</name>
</gene>
<evidence type="ECO:0000313" key="2">
    <source>
        <dbReference type="Proteomes" id="UP001157418"/>
    </source>
</evidence>
<sequence>MPSSIIPKAMWDELLIVSYLFFESLSSPSSCSSPPVSLDRTTPAQLLNTAEPPSILSSLPFNDLSGEIPSGIWDMEKLKLIDLEGGSTLRLRFTAFVDLPPIHKLFSNKQRTRTCHIPDNFTLPCVIKACVGALNLICGQVVNGMGVKTDLISNVFVGNALVAMYEKFELIEDAVKVFDFMPKRNLINLLKLAHFAVIVSRQYSIKEVDISYLEGVIEKL</sequence>
<protein>
    <recommendedName>
        <fullName evidence="3">Pentatricopeptide repeat-containing protein</fullName>
    </recommendedName>
</protein>
<dbReference type="EMBL" id="CAKMRJ010003334">
    <property type="protein sequence ID" value="CAH1431684.1"/>
    <property type="molecule type" value="Genomic_DNA"/>
</dbReference>